<sequence length="51" mass="5801">MQMRLQVSNNAVTGWLQLAGDASIFIMNEQLYLLGCDLEGHGRCLFMRFAH</sequence>
<evidence type="ECO:0000313" key="2">
    <source>
        <dbReference type="Proteomes" id="UP000006263"/>
    </source>
</evidence>
<protein>
    <submittedName>
        <fullName evidence="1">Uncharacterized protein</fullName>
    </submittedName>
</protein>
<dbReference type="AlphaFoldDB" id="K6Y031"/>
<reference evidence="1 2" key="1">
    <citation type="journal article" date="2017" name="Antonie Van Leeuwenhoek">
        <title>Rhizobium rhizosphaerae sp. nov., a novel species isolated from rice rhizosphere.</title>
        <authorList>
            <person name="Zhao J.J."/>
            <person name="Zhang J."/>
            <person name="Zhang R.J."/>
            <person name="Zhang C.W."/>
            <person name="Yin H.Q."/>
            <person name="Zhang X.X."/>
        </authorList>
    </citation>
    <scope>NUCLEOTIDE SEQUENCE [LARGE SCALE GENOMIC DNA]</scope>
    <source>
        <strain evidence="1 2">KMM 241</strain>
    </source>
</reference>
<proteinExistence type="predicted"/>
<name>K6Y031_9ALTE</name>
<organism evidence="1 2">
    <name type="scientific">Paraglaciecola mesophila KMM 241</name>
    <dbReference type="NCBI Taxonomy" id="1128912"/>
    <lineage>
        <taxon>Bacteria</taxon>
        <taxon>Pseudomonadati</taxon>
        <taxon>Pseudomonadota</taxon>
        <taxon>Gammaproteobacteria</taxon>
        <taxon>Alteromonadales</taxon>
        <taxon>Alteromonadaceae</taxon>
        <taxon>Paraglaciecola</taxon>
    </lineage>
</organism>
<comment type="caution">
    <text evidence="1">The sequence shown here is derived from an EMBL/GenBank/DDBJ whole genome shotgun (WGS) entry which is preliminary data.</text>
</comment>
<dbReference type="EMBL" id="BAEP01000075">
    <property type="protein sequence ID" value="GAC26194.1"/>
    <property type="molecule type" value="Genomic_DNA"/>
</dbReference>
<gene>
    <name evidence="1" type="ORF">GMES_3921</name>
</gene>
<dbReference type="Proteomes" id="UP000006263">
    <property type="component" value="Unassembled WGS sequence"/>
</dbReference>
<evidence type="ECO:0000313" key="1">
    <source>
        <dbReference type="EMBL" id="GAC26194.1"/>
    </source>
</evidence>
<accession>K6Y031</accession>